<keyword evidence="2" id="KW-1185">Reference proteome</keyword>
<comment type="caution">
    <text evidence="1">The sequence shown here is derived from an EMBL/GenBank/DDBJ whole genome shotgun (WGS) entry which is preliminary data.</text>
</comment>
<gene>
    <name evidence="1" type="ORF">NAT47_02410</name>
</gene>
<dbReference type="EMBL" id="JAMLJN010000001">
    <property type="protein sequence ID" value="MCL9769257.1"/>
    <property type="molecule type" value="Genomic_DNA"/>
</dbReference>
<evidence type="ECO:0000313" key="2">
    <source>
        <dbReference type="Proteomes" id="UP001203342"/>
    </source>
</evidence>
<sequence>MEKIFLFALDSNTQEVIVSDSSKGSNQINFIERIKQTDNELLYSAVQTLTLITKSPNFDISIFNSMEKICKSIYNKHKKLK</sequence>
<name>A0ABT0TED7_9FLAO</name>
<dbReference type="Proteomes" id="UP001203342">
    <property type="component" value="Unassembled WGS sequence"/>
</dbReference>
<evidence type="ECO:0000313" key="1">
    <source>
        <dbReference type="EMBL" id="MCL9769257.1"/>
    </source>
</evidence>
<protein>
    <submittedName>
        <fullName evidence="1">Uncharacterized protein</fullName>
    </submittedName>
</protein>
<accession>A0ABT0TED7</accession>
<dbReference type="RefSeq" id="WP_250579897.1">
    <property type="nucleotide sequence ID" value="NZ_JAMLJN010000001.1"/>
</dbReference>
<organism evidence="1 2">
    <name type="scientific">Flavobacterium fragile</name>
    <dbReference type="NCBI Taxonomy" id="2949085"/>
    <lineage>
        <taxon>Bacteria</taxon>
        <taxon>Pseudomonadati</taxon>
        <taxon>Bacteroidota</taxon>
        <taxon>Flavobacteriia</taxon>
        <taxon>Flavobacteriales</taxon>
        <taxon>Flavobacteriaceae</taxon>
        <taxon>Flavobacterium</taxon>
    </lineage>
</organism>
<proteinExistence type="predicted"/>
<reference evidence="1 2" key="1">
    <citation type="submission" date="2022-05" db="EMBL/GenBank/DDBJ databases">
        <title>Flavobacterium sp., isolated from activated sludge.</title>
        <authorList>
            <person name="Ran Q."/>
        </authorList>
    </citation>
    <scope>NUCLEOTIDE SEQUENCE [LARGE SCALE GENOMIC DNA]</scope>
    <source>
        <strain evidence="1 2">HXWNR69</strain>
    </source>
</reference>